<evidence type="ECO:0000256" key="3">
    <source>
        <dbReference type="ARBA" id="ARBA00010429"/>
    </source>
</evidence>
<comment type="cofactor">
    <cofactor evidence="14">
        <name>[2Fe-2S] cluster</name>
        <dbReference type="ChEBI" id="CHEBI:190135"/>
    </cofactor>
</comment>
<feature type="binding site" evidence="16">
    <location>
        <position position="632"/>
    </location>
    <ligand>
        <name>[4Fe-4S] cluster</name>
        <dbReference type="ChEBI" id="CHEBI:49883"/>
    </ligand>
</feature>
<dbReference type="InterPro" id="IPR036188">
    <property type="entry name" value="FAD/NAD-bd_sf"/>
</dbReference>
<name>A0AAX3BAF2_9SPIR</name>
<gene>
    <name evidence="18" type="primary">nirB</name>
    <name evidence="18" type="ORF">KDW03_06950</name>
</gene>
<evidence type="ECO:0000313" key="18">
    <source>
        <dbReference type="EMBL" id="URA09239.1"/>
    </source>
</evidence>
<dbReference type="InterPro" id="IPR045854">
    <property type="entry name" value="NO2/SO3_Rdtase_4Fe4S_sf"/>
</dbReference>
<dbReference type="Pfam" id="PF01077">
    <property type="entry name" value="NIR_SIR"/>
    <property type="match status" value="1"/>
</dbReference>
<comment type="pathway">
    <text evidence="2">Nitrogen metabolism; nitrate reduction (assimilation).</text>
</comment>
<keyword evidence="11 16" id="KW-0408">Iron</keyword>
<dbReference type="InterPro" id="IPR006067">
    <property type="entry name" value="NO2/SO3_Rdtase_4Fe4S_dom"/>
</dbReference>
<keyword evidence="5 16" id="KW-0349">Heme</keyword>
<evidence type="ECO:0000256" key="15">
    <source>
        <dbReference type="PIRNR" id="PIRNR037149"/>
    </source>
</evidence>
<dbReference type="Gene3D" id="2.102.10.10">
    <property type="entry name" value="Rieske [2Fe-2S] iron-sulphur domain"/>
    <property type="match status" value="1"/>
</dbReference>
<dbReference type="PIRSF" id="PIRSF037149">
    <property type="entry name" value="NirB"/>
    <property type="match status" value="1"/>
</dbReference>
<dbReference type="InterPro" id="IPR007419">
    <property type="entry name" value="BFD-like_2Fe2S-bd_dom"/>
</dbReference>
<feature type="binding site" evidence="16">
    <location>
        <position position="666"/>
    </location>
    <ligand>
        <name>[4Fe-4S] cluster</name>
        <dbReference type="ChEBI" id="CHEBI:49883"/>
    </ligand>
</feature>
<dbReference type="SUPFAM" id="SSF56014">
    <property type="entry name" value="Nitrite and sulphite reductase 4Fe-4S domain-like"/>
    <property type="match status" value="1"/>
</dbReference>
<dbReference type="KEGG" id="taqu:KDW03_06950"/>
<dbReference type="GO" id="GO:0051537">
    <property type="term" value="F:2 iron, 2 sulfur cluster binding"/>
    <property type="evidence" value="ECO:0007669"/>
    <property type="project" value="UniProtKB-KW"/>
</dbReference>
<comment type="cofactor">
    <cofactor evidence="1 15">
        <name>FAD</name>
        <dbReference type="ChEBI" id="CHEBI:57692"/>
    </cofactor>
</comment>
<dbReference type="PANTHER" id="PTHR43809:SF1">
    <property type="entry name" value="NITRITE REDUCTASE (NADH) LARGE SUBUNIT"/>
    <property type="match status" value="1"/>
</dbReference>
<feature type="binding site" evidence="16">
    <location>
        <position position="670"/>
    </location>
    <ligand>
        <name>[4Fe-4S] cluster</name>
        <dbReference type="ChEBI" id="CHEBI:49883"/>
    </ligand>
</feature>
<dbReference type="PRINTS" id="PR00368">
    <property type="entry name" value="FADPNR"/>
</dbReference>
<dbReference type="Gene3D" id="3.30.390.30">
    <property type="match status" value="1"/>
</dbReference>
<evidence type="ECO:0000256" key="5">
    <source>
        <dbReference type="ARBA" id="ARBA00022617"/>
    </source>
</evidence>
<dbReference type="NCBIfam" id="TIGR02374">
    <property type="entry name" value="nitri_red_nirB"/>
    <property type="match status" value="1"/>
</dbReference>
<evidence type="ECO:0000256" key="1">
    <source>
        <dbReference type="ARBA" id="ARBA00001974"/>
    </source>
</evidence>
<evidence type="ECO:0000256" key="9">
    <source>
        <dbReference type="ARBA" id="ARBA00022827"/>
    </source>
</evidence>
<keyword evidence="13 15" id="KW-0534">Nitrate assimilation</keyword>
<comment type="similarity">
    <text evidence="3">Belongs to the nitrite and sulfite reductase 4Fe-4S domain family.</text>
</comment>
<dbReference type="Gene3D" id="3.50.50.60">
    <property type="entry name" value="FAD/NAD(P)-binding domain"/>
    <property type="match status" value="2"/>
</dbReference>
<reference evidence="18" key="1">
    <citation type="submission" date="2021-04" db="EMBL/GenBank/DDBJ databases">
        <authorList>
            <person name="Postec A."/>
        </authorList>
    </citation>
    <scope>NUCLEOTIDE SEQUENCE</scope>
    <source>
        <strain evidence="18">F1F22</strain>
    </source>
</reference>
<evidence type="ECO:0000313" key="19">
    <source>
        <dbReference type="Proteomes" id="UP001056539"/>
    </source>
</evidence>
<dbReference type="InterPro" id="IPR036136">
    <property type="entry name" value="Nit/Sulf_reduc_fer-like_dom_sf"/>
</dbReference>
<evidence type="ECO:0000256" key="2">
    <source>
        <dbReference type="ARBA" id="ARBA00005096"/>
    </source>
</evidence>
<evidence type="ECO:0000256" key="10">
    <source>
        <dbReference type="ARBA" id="ARBA00023002"/>
    </source>
</evidence>
<dbReference type="InterPro" id="IPR017941">
    <property type="entry name" value="Rieske_2Fe-2S"/>
</dbReference>
<dbReference type="Pfam" id="PF18267">
    <property type="entry name" value="Rubredoxin_C"/>
    <property type="match status" value="1"/>
</dbReference>
<dbReference type="GO" id="GO:0098809">
    <property type="term" value="F:nitrite reductase activity"/>
    <property type="evidence" value="ECO:0007669"/>
    <property type="project" value="InterPro"/>
</dbReference>
<dbReference type="Gene3D" id="3.30.413.10">
    <property type="entry name" value="Sulfite Reductase Hemoprotein, domain 1"/>
    <property type="match status" value="1"/>
</dbReference>
<dbReference type="InterPro" id="IPR036922">
    <property type="entry name" value="Rieske_2Fe-2S_sf"/>
</dbReference>
<dbReference type="InterPro" id="IPR052034">
    <property type="entry name" value="NasD-like"/>
</dbReference>
<keyword evidence="7" id="KW-0001">2Fe-2S</keyword>
<keyword evidence="10" id="KW-0560">Oxidoreductase</keyword>
<dbReference type="SUPFAM" id="SSF50022">
    <property type="entry name" value="ISP domain"/>
    <property type="match status" value="1"/>
</dbReference>
<organism evidence="18 19">
    <name type="scientific">Thermospira aquatica</name>
    <dbReference type="NCBI Taxonomy" id="2828656"/>
    <lineage>
        <taxon>Bacteria</taxon>
        <taxon>Pseudomonadati</taxon>
        <taxon>Spirochaetota</taxon>
        <taxon>Spirochaetia</taxon>
        <taxon>Brevinematales</taxon>
        <taxon>Thermospiraceae</taxon>
        <taxon>Thermospira</taxon>
    </lineage>
</organism>
<evidence type="ECO:0000256" key="8">
    <source>
        <dbReference type="ARBA" id="ARBA00022723"/>
    </source>
</evidence>
<dbReference type="PANTHER" id="PTHR43809">
    <property type="entry name" value="NITRITE REDUCTASE (NADH) LARGE SUBUNIT"/>
    <property type="match status" value="1"/>
</dbReference>
<evidence type="ECO:0000259" key="17">
    <source>
        <dbReference type="PROSITE" id="PS51296"/>
    </source>
</evidence>
<dbReference type="PRINTS" id="PR00397">
    <property type="entry name" value="SIROHAEM"/>
</dbReference>
<dbReference type="EMBL" id="CP073355">
    <property type="protein sequence ID" value="URA09239.1"/>
    <property type="molecule type" value="Genomic_DNA"/>
</dbReference>
<evidence type="ECO:0000256" key="14">
    <source>
        <dbReference type="ARBA" id="ARBA00034078"/>
    </source>
</evidence>
<keyword evidence="12 16" id="KW-0411">Iron-sulfur</keyword>
<dbReference type="Pfam" id="PF00355">
    <property type="entry name" value="Rieske"/>
    <property type="match status" value="1"/>
</dbReference>
<evidence type="ECO:0000256" key="7">
    <source>
        <dbReference type="ARBA" id="ARBA00022714"/>
    </source>
</evidence>
<dbReference type="CDD" id="cd03467">
    <property type="entry name" value="Rieske"/>
    <property type="match status" value="1"/>
</dbReference>
<evidence type="ECO:0000256" key="12">
    <source>
        <dbReference type="ARBA" id="ARBA00023014"/>
    </source>
</evidence>
<keyword evidence="4 16" id="KW-0004">4Fe-4S</keyword>
<dbReference type="InterPro" id="IPR041575">
    <property type="entry name" value="Rubredoxin_C"/>
</dbReference>
<feature type="binding site" evidence="16">
    <location>
        <position position="626"/>
    </location>
    <ligand>
        <name>[4Fe-4S] cluster</name>
        <dbReference type="ChEBI" id="CHEBI:49883"/>
    </ligand>
</feature>
<dbReference type="InterPro" id="IPR012744">
    <property type="entry name" value="Nitri_red_NirB"/>
</dbReference>
<keyword evidence="9 15" id="KW-0274">FAD</keyword>
<dbReference type="AlphaFoldDB" id="A0AAX3BAF2"/>
<dbReference type="Gene3D" id="1.10.10.1100">
    <property type="entry name" value="BFD-like [2Fe-2S]-binding domain"/>
    <property type="match status" value="1"/>
</dbReference>
<evidence type="ECO:0000256" key="6">
    <source>
        <dbReference type="ARBA" id="ARBA00022630"/>
    </source>
</evidence>
<dbReference type="PROSITE" id="PS51296">
    <property type="entry name" value="RIESKE"/>
    <property type="match status" value="1"/>
</dbReference>
<proteinExistence type="inferred from homology"/>
<evidence type="ECO:0000256" key="11">
    <source>
        <dbReference type="ARBA" id="ARBA00023004"/>
    </source>
</evidence>
<dbReference type="InterPro" id="IPR041854">
    <property type="entry name" value="BFD-like_2Fe2S-bd_dom_sf"/>
</dbReference>
<dbReference type="GO" id="GO:0050660">
    <property type="term" value="F:flavin adenine dinucleotide binding"/>
    <property type="evidence" value="ECO:0007669"/>
    <property type="project" value="UniProtKB-UniRule"/>
</dbReference>
<dbReference type="GO" id="GO:0020037">
    <property type="term" value="F:heme binding"/>
    <property type="evidence" value="ECO:0007669"/>
    <property type="project" value="InterPro"/>
</dbReference>
<dbReference type="RefSeq" id="WP_271434365.1">
    <property type="nucleotide sequence ID" value="NZ_CP073355.1"/>
</dbReference>
<dbReference type="GO" id="GO:0046872">
    <property type="term" value="F:metal ion binding"/>
    <property type="evidence" value="ECO:0007669"/>
    <property type="project" value="UniProtKB-KW"/>
</dbReference>
<dbReference type="GO" id="GO:0042128">
    <property type="term" value="P:nitrate assimilation"/>
    <property type="evidence" value="ECO:0007669"/>
    <property type="project" value="UniProtKB-UniRule"/>
</dbReference>
<accession>A0AAX3BAF2</accession>
<dbReference type="SUPFAM" id="SSF55124">
    <property type="entry name" value="Nitrite/Sulfite reductase N-terminal domain-like"/>
    <property type="match status" value="1"/>
</dbReference>
<keyword evidence="19" id="KW-1185">Reference proteome</keyword>
<dbReference type="PROSITE" id="PS00365">
    <property type="entry name" value="NIR_SIR"/>
    <property type="match status" value="1"/>
</dbReference>
<sequence length="893" mass="100662">MERVVIIGGGMASAKLCEELDIKKFKITVISKEKEPTYDRTKLIYLLKDEVPDNFFLNSLEWYEERNINLLLNTEVVDIDRKKKVVTTSYGENIPYDILVLATGSYPFIPPVKGLDLPGIFAMRTLDDVYKLKEMLKGKSFVMVVGGGLLGLELALVIRQLGKNVIISHLTPTIMEMQLYEQAGIFLQKKLEQKGIKFVTSNYVVEFLGSTAGIEEAIFKDGQRFKVDLVLFSCGIKPNLDLAKKCNLNYNKGILVDEHLRTNDPDIFAIGECIEFAGKTFGLVSQVYEHARLLASYLATRDDNLKYHPSPLPPTRLKSDIPVISMGKFSEENGDEVVYYVDEHNLIFKKLIIRENKLIGANFVGDDLNIDAISIYYSTKMPLPTNRADILFPGSRASEMIMEAESWPESLQICDCNGVSAGKIREAIRNGNDTLYKVMNATRAGTGCGNCKNKIKALLVSVVGELREDPAEKYFVPGIPMTREELTEYIVKNNLKSVSKVLNSIEGSKNDAKTQMGLDFLLNYIWKGDYEIENDARHPNDRYYGNIQKEGTYSVIPAVFGGVIKPEELKRIAQVAEKYNAIIKITGSDRIGLYTIKKKDLKKVWDELNMPCGHAFTKTFRACKTCVGSDFCRYGLNDSISLGKKIAERYSGLMNPAKLKMGVSGCPRNCAEATIKDIGIVAIEGGWDIYVGGNGGAKVFVGKKITTVKTEEEVFDFCDAFIEYYRKNANYLERTSYFVERIGLEKIKEDVIENVSIRKELQKSIKETLANYKDPWQETQPEEIPEIRERKEGSNYVQLIETRKLKTPDRLTFTINDEKIVVFKDRSGDIFVTSAICPHEKGPIEEAIIGNGKITCPIHLYSFDMKTGECSNEGIGKLKVYEVKVDEYVWVKL</sequence>
<dbReference type="InterPro" id="IPR006066">
    <property type="entry name" value="NO2/SO3_Rdtase_FeS/sirohaem_BS"/>
</dbReference>
<dbReference type="Proteomes" id="UP001056539">
    <property type="component" value="Chromosome"/>
</dbReference>
<protein>
    <submittedName>
        <fullName evidence="18">Nitrite reductase large subunit NirB</fullName>
    </submittedName>
</protein>
<evidence type="ECO:0000256" key="4">
    <source>
        <dbReference type="ARBA" id="ARBA00022485"/>
    </source>
</evidence>
<dbReference type="Gene3D" id="3.90.480.20">
    <property type="match status" value="1"/>
</dbReference>
<evidence type="ECO:0000256" key="13">
    <source>
        <dbReference type="ARBA" id="ARBA00023063"/>
    </source>
</evidence>
<dbReference type="InterPro" id="IPR005117">
    <property type="entry name" value="NiRdtase/SiRdtase_haem-b_fer"/>
</dbReference>
<dbReference type="InterPro" id="IPR017121">
    <property type="entry name" value="Nitrite_Rdtase_lsu"/>
</dbReference>
<dbReference type="Pfam" id="PF03460">
    <property type="entry name" value="NIR_SIR_ferr"/>
    <property type="match status" value="1"/>
</dbReference>
<dbReference type="Pfam" id="PF07992">
    <property type="entry name" value="Pyr_redox_2"/>
    <property type="match status" value="1"/>
</dbReference>
<dbReference type="InterPro" id="IPR023753">
    <property type="entry name" value="FAD/NAD-binding_dom"/>
</dbReference>
<keyword evidence="8 16" id="KW-0479">Metal-binding</keyword>
<comment type="cofactor">
    <cofactor evidence="16">
        <name>[4Fe-4S] cluster</name>
        <dbReference type="ChEBI" id="CHEBI:49883"/>
    </cofactor>
    <text evidence="16">Binds 1 [4Fe-4S] cluster per subunit.</text>
</comment>
<keyword evidence="6 15" id="KW-0285">Flavoprotein</keyword>
<feature type="binding site" description="axial binding residue" evidence="16">
    <location>
        <position position="670"/>
    </location>
    <ligand>
        <name>siroheme</name>
        <dbReference type="ChEBI" id="CHEBI:60052"/>
    </ligand>
    <ligandPart>
        <name>Fe</name>
        <dbReference type="ChEBI" id="CHEBI:18248"/>
    </ligandPart>
</feature>
<feature type="domain" description="Rieske" evidence="17">
    <location>
        <begin position="797"/>
        <end position="892"/>
    </location>
</feature>
<dbReference type="GO" id="GO:0050661">
    <property type="term" value="F:NADP binding"/>
    <property type="evidence" value="ECO:0007669"/>
    <property type="project" value="UniProtKB-UniRule"/>
</dbReference>
<reference evidence="18" key="2">
    <citation type="submission" date="2022-06" db="EMBL/GenBank/DDBJ databases">
        <title>Thermospira aquatica gen. nov., sp. nov.</title>
        <authorList>
            <person name="Ben Ali Gam Z."/>
            <person name="Labat M."/>
        </authorList>
    </citation>
    <scope>NUCLEOTIDE SEQUENCE</scope>
    <source>
        <strain evidence="18">F1F22</strain>
    </source>
</reference>
<dbReference type="GO" id="GO:0051539">
    <property type="term" value="F:4 iron, 4 sulfur cluster binding"/>
    <property type="evidence" value="ECO:0007669"/>
    <property type="project" value="UniProtKB-KW"/>
</dbReference>
<dbReference type="Pfam" id="PF04324">
    <property type="entry name" value="Fer2_BFD"/>
    <property type="match status" value="1"/>
</dbReference>
<evidence type="ECO:0000256" key="16">
    <source>
        <dbReference type="PIRSR" id="PIRSR037149-1"/>
    </source>
</evidence>
<dbReference type="PRINTS" id="PR00411">
    <property type="entry name" value="PNDRDTASEI"/>
</dbReference>
<dbReference type="SUPFAM" id="SSF51905">
    <property type="entry name" value="FAD/NAD(P)-binding domain"/>
    <property type="match status" value="2"/>
</dbReference>
<comment type="cofactor">
    <cofactor evidence="16">
        <name>siroheme</name>
        <dbReference type="ChEBI" id="CHEBI:60052"/>
    </cofactor>
    <text evidence="16">Binds 1 siroheme per subunit.</text>
</comment>
<dbReference type="InterPro" id="IPR016156">
    <property type="entry name" value="FAD/NAD-linked_Rdtase_dimer_sf"/>
</dbReference>